<dbReference type="Pfam" id="PF00296">
    <property type="entry name" value="Bac_luciferase"/>
    <property type="match status" value="1"/>
</dbReference>
<accession>X1PN62</accession>
<dbReference type="InterPro" id="IPR036661">
    <property type="entry name" value="Luciferase-like_sf"/>
</dbReference>
<feature type="domain" description="Luciferase-like" evidence="5">
    <location>
        <begin position="2"/>
        <end position="87"/>
    </location>
</feature>
<dbReference type="GO" id="GO:0008726">
    <property type="term" value="F:alkanesulfonate monooxygenase activity"/>
    <property type="evidence" value="ECO:0007669"/>
    <property type="project" value="TreeGrafter"/>
</dbReference>
<gene>
    <name evidence="6" type="ORF">S06H3_53631</name>
</gene>
<evidence type="ECO:0000256" key="1">
    <source>
        <dbReference type="ARBA" id="ARBA00022630"/>
    </source>
</evidence>
<proteinExistence type="predicted"/>
<reference evidence="6" key="1">
    <citation type="journal article" date="2014" name="Front. Microbiol.">
        <title>High frequency of phylogenetically diverse reductive dehalogenase-homologous genes in deep subseafloor sedimentary metagenomes.</title>
        <authorList>
            <person name="Kawai M."/>
            <person name="Futagami T."/>
            <person name="Toyoda A."/>
            <person name="Takaki Y."/>
            <person name="Nishi S."/>
            <person name="Hori S."/>
            <person name="Arai W."/>
            <person name="Tsubouchi T."/>
            <person name="Morono Y."/>
            <person name="Uchiyama I."/>
            <person name="Ito T."/>
            <person name="Fujiyama A."/>
            <person name="Inagaki F."/>
            <person name="Takami H."/>
        </authorList>
    </citation>
    <scope>NUCLEOTIDE SEQUENCE</scope>
    <source>
        <strain evidence="6">Expedition CK06-06</strain>
    </source>
</reference>
<sequence length="98" mass="11107">MVEYEAYGYPFPKPATRIRQLDETIEIAKRMWTQEKATFKGRHYSVEDALCYPHPVQKPHIPVWVGGSGSLTLKVSARHADAVNFAWEPAPPPSSRRG</sequence>
<dbReference type="GO" id="GO:0046306">
    <property type="term" value="P:alkanesulfonate catabolic process"/>
    <property type="evidence" value="ECO:0007669"/>
    <property type="project" value="TreeGrafter"/>
</dbReference>
<evidence type="ECO:0000256" key="4">
    <source>
        <dbReference type="ARBA" id="ARBA00023033"/>
    </source>
</evidence>
<dbReference type="PANTHER" id="PTHR42847:SF8">
    <property type="entry name" value="CONSERVED PROTEIN"/>
    <property type="match status" value="1"/>
</dbReference>
<dbReference type="PANTHER" id="PTHR42847">
    <property type="entry name" value="ALKANESULFONATE MONOOXYGENASE"/>
    <property type="match status" value="1"/>
</dbReference>
<dbReference type="InterPro" id="IPR011251">
    <property type="entry name" value="Luciferase-like_dom"/>
</dbReference>
<keyword evidence="3" id="KW-0560">Oxidoreductase</keyword>
<organism evidence="6">
    <name type="scientific">marine sediment metagenome</name>
    <dbReference type="NCBI Taxonomy" id="412755"/>
    <lineage>
        <taxon>unclassified sequences</taxon>
        <taxon>metagenomes</taxon>
        <taxon>ecological metagenomes</taxon>
    </lineage>
</organism>
<feature type="non-terminal residue" evidence="6">
    <location>
        <position position="98"/>
    </location>
</feature>
<evidence type="ECO:0000256" key="3">
    <source>
        <dbReference type="ARBA" id="ARBA00023002"/>
    </source>
</evidence>
<dbReference type="EMBL" id="BARV01034211">
    <property type="protein sequence ID" value="GAI57717.1"/>
    <property type="molecule type" value="Genomic_DNA"/>
</dbReference>
<evidence type="ECO:0000256" key="2">
    <source>
        <dbReference type="ARBA" id="ARBA00022643"/>
    </source>
</evidence>
<protein>
    <recommendedName>
        <fullName evidence="5">Luciferase-like domain-containing protein</fullName>
    </recommendedName>
</protein>
<dbReference type="SUPFAM" id="SSF51679">
    <property type="entry name" value="Bacterial luciferase-like"/>
    <property type="match status" value="1"/>
</dbReference>
<dbReference type="InterPro" id="IPR050172">
    <property type="entry name" value="SsuD_RutA_monooxygenase"/>
</dbReference>
<comment type="caution">
    <text evidence="6">The sequence shown here is derived from an EMBL/GenBank/DDBJ whole genome shotgun (WGS) entry which is preliminary data.</text>
</comment>
<keyword evidence="2" id="KW-0288">FMN</keyword>
<keyword evidence="4" id="KW-0503">Monooxygenase</keyword>
<keyword evidence="1" id="KW-0285">Flavoprotein</keyword>
<evidence type="ECO:0000313" key="6">
    <source>
        <dbReference type="EMBL" id="GAI57717.1"/>
    </source>
</evidence>
<dbReference type="AlphaFoldDB" id="X1PN62"/>
<evidence type="ECO:0000259" key="5">
    <source>
        <dbReference type="Pfam" id="PF00296"/>
    </source>
</evidence>
<dbReference type="Gene3D" id="3.20.20.30">
    <property type="entry name" value="Luciferase-like domain"/>
    <property type="match status" value="1"/>
</dbReference>
<name>X1PN62_9ZZZZ</name>